<dbReference type="AlphaFoldDB" id="A0A6C0LP47"/>
<reference evidence="2" key="1">
    <citation type="journal article" date="2020" name="Nature">
        <title>Giant virus diversity and host interactions through global metagenomics.</title>
        <authorList>
            <person name="Schulz F."/>
            <person name="Roux S."/>
            <person name="Paez-Espino D."/>
            <person name="Jungbluth S."/>
            <person name="Walsh D.A."/>
            <person name="Denef V.J."/>
            <person name="McMahon K.D."/>
            <person name="Konstantinidis K.T."/>
            <person name="Eloe-Fadrosh E.A."/>
            <person name="Kyrpides N.C."/>
            <person name="Woyke T."/>
        </authorList>
    </citation>
    <scope>NUCLEOTIDE SEQUENCE</scope>
    <source>
        <strain evidence="2">GVMAG-M-3300027963-9</strain>
    </source>
</reference>
<evidence type="ECO:0000313" key="2">
    <source>
        <dbReference type="EMBL" id="QHU32243.1"/>
    </source>
</evidence>
<organism evidence="2">
    <name type="scientific">viral metagenome</name>
    <dbReference type="NCBI Taxonomy" id="1070528"/>
    <lineage>
        <taxon>unclassified sequences</taxon>
        <taxon>metagenomes</taxon>
        <taxon>organismal metagenomes</taxon>
    </lineage>
</organism>
<sequence length="117" mass="13827">MVFVEGDRYKIDVNGKEYFLHLKKYTVAKKGSFWWAEAEEGVVIPGWPKSASGKSGRFLGMKDDEVEEQLKQNGLVLVVSEWKGGVRKGDSRKRRTRHKRRVRQTRHKRRVRQTRRK</sequence>
<dbReference type="EMBL" id="MN740537">
    <property type="protein sequence ID" value="QHU32243.1"/>
    <property type="molecule type" value="Genomic_DNA"/>
</dbReference>
<feature type="compositionally biased region" description="Basic residues" evidence="1">
    <location>
        <begin position="90"/>
        <end position="117"/>
    </location>
</feature>
<accession>A0A6C0LP47</accession>
<evidence type="ECO:0000256" key="1">
    <source>
        <dbReference type="SAM" id="MobiDB-lite"/>
    </source>
</evidence>
<name>A0A6C0LP47_9ZZZZ</name>
<feature type="region of interest" description="Disordered" evidence="1">
    <location>
        <begin position="85"/>
        <end position="117"/>
    </location>
</feature>
<protein>
    <submittedName>
        <fullName evidence="2">Uncharacterized protein</fullName>
    </submittedName>
</protein>
<proteinExistence type="predicted"/>